<evidence type="ECO:0000256" key="2">
    <source>
        <dbReference type="ARBA" id="ARBA00022741"/>
    </source>
</evidence>
<evidence type="ECO:0000256" key="6">
    <source>
        <dbReference type="SAM" id="MobiDB-lite"/>
    </source>
</evidence>
<reference evidence="8 9" key="1">
    <citation type="journal article" date="2013" name="Mar. Genomics">
        <title>Expression of sulfatases in Rhodopirellula baltica and the diversity of sulfatases in the genus Rhodopirellula.</title>
        <authorList>
            <person name="Wegner C.E."/>
            <person name="Richter-Heitmann T."/>
            <person name="Klindworth A."/>
            <person name="Klockow C."/>
            <person name="Richter M."/>
            <person name="Achstetter T."/>
            <person name="Glockner F.O."/>
            <person name="Harder J."/>
        </authorList>
    </citation>
    <scope>NUCLEOTIDE SEQUENCE [LARGE SCALE GENOMIC DNA]</scope>
    <source>
        <strain evidence="8 9">SM1</strain>
    </source>
</reference>
<dbReference type="PROSITE" id="PS50011">
    <property type="entry name" value="PROTEIN_KINASE_DOM"/>
    <property type="match status" value="1"/>
</dbReference>
<proteinExistence type="predicted"/>
<dbReference type="Gene3D" id="3.30.200.20">
    <property type="entry name" value="Phosphorylase Kinase, domain 1"/>
    <property type="match status" value="1"/>
</dbReference>
<dbReference type="PANTHER" id="PTHR43289">
    <property type="entry name" value="MITOGEN-ACTIVATED PROTEIN KINASE KINASE KINASE 20-RELATED"/>
    <property type="match status" value="1"/>
</dbReference>
<keyword evidence="1" id="KW-0808">Transferase</keyword>
<keyword evidence="8" id="KW-0723">Serine/threonine-protein kinase</keyword>
<dbReference type="Proteomes" id="UP000011991">
    <property type="component" value="Unassembled WGS sequence"/>
</dbReference>
<dbReference type="GO" id="GO:0005524">
    <property type="term" value="F:ATP binding"/>
    <property type="evidence" value="ECO:0007669"/>
    <property type="project" value="UniProtKB-UniRule"/>
</dbReference>
<sequence length="335" mass="37868">MIDLLHPPVKQIREFGLGRLQTSDTDEIAIHVDQCDRCCEHLRVLPDDDFVERIRDLANCELFEQLECQAQSDLAERDAKHDLAEILTDHPRYRVIRQIGAGGMGEVYLAEHMVLNRTVALKVIRRAWRDHSSGSERFRREMQAVARLSHPNIVTAYDAEPLGESAVLAMEYVRGETLDEYVDRVGPRPVDEANILIEQAAAALHHAHQHGLVHRDVKPQNIIRTPDGMIKVLDFGLAQLKTQAEPVHEDLPQEDRDSTDLTHPGMRLGTPEFRSPEQSTGGPVDVHSDVYGLGAVYSYLLLGRTESRRLRESFAKGRTKEALTDIRLPKHAKQV</sequence>
<keyword evidence="2 5" id="KW-0547">Nucleotide-binding</keyword>
<evidence type="ECO:0000256" key="3">
    <source>
        <dbReference type="ARBA" id="ARBA00022777"/>
    </source>
</evidence>
<comment type="caution">
    <text evidence="8">The sequence shown here is derived from an EMBL/GenBank/DDBJ whole genome shotgun (WGS) entry which is preliminary data.</text>
</comment>
<dbReference type="SMART" id="SM00220">
    <property type="entry name" value="S_TKc"/>
    <property type="match status" value="1"/>
</dbReference>
<dbReference type="InterPro" id="IPR000719">
    <property type="entry name" value="Prot_kinase_dom"/>
</dbReference>
<evidence type="ECO:0000313" key="8">
    <source>
        <dbReference type="EMBL" id="EMI21597.1"/>
    </source>
</evidence>
<evidence type="ECO:0000313" key="9">
    <source>
        <dbReference type="Proteomes" id="UP000011991"/>
    </source>
</evidence>
<dbReference type="PANTHER" id="PTHR43289:SF6">
    <property type="entry name" value="SERINE_THREONINE-PROTEIN KINASE NEKL-3"/>
    <property type="match status" value="1"/>
</dbReference>
<dbReference type="InterPro" id="IPR017441">
    <property type="entry name" value="Protein_kinase_ATP_BS"/>
</dbReference>
<dbReference type="Gene3D" id="1.10.510.10">
    <property type="entry name" value="Transferase(Phosphotransferase) domain 1"/>
    <property type="match status" value="1"/>
</dbReference>
<keyword evidence="4 5" id="KW-0067">ATP-binding</keyword>
<feature type="region of interest" description="Disordered" evidence="6">
    <location>
        <begin position="244"/>
        <end position="286"/>
    </location>
</feature>
<dbReference type="GO" id="GO:0004674">
    <property type="term" value="F:protein serine/threonine kinase activity"/>
    <property type="evidence" value="ECO:0007669"/>
    <property type="project" value="UniProtKB-KW"/>
</dbReference>
<dbReference type="OrthoDB" id="6111975at2"/>
<dbReference type="CDD" id="cd14014">
    <property type="entry name" value="STKc_PknB_like"/>
    <property type="match status" value="1"/>
</dbReference>
<gene>
    <name evidence="8" type="ORF">RMSM_01475</name>
</gene>
<dbReference type="SUPFAM" id="SSF56112">
    <property type="entry name" value="Protein kinase-like (PK-like)"/>
    <property type="match status" value="1"/>
</dbReference>
<dbReference type="Pfam" id="PF00069">
    <property type="entry name" value="Pkinase"/>
    <property type="match status" value="1"/>
</dbReference>
<feature type="domain" description="Protein kinase" evidence="7">
    <location>
        <begin position="93"/>
        <end position="335"/>
    </location>
</feature>
<keyword evidence="9" id="KW-1185">Reference proteome</keyword>
<evidence type="ECO:0000256" key="1">
    <source>
        <dbReference type="ARBA" id="ARBA00022679"/>
    </source>
</evidence>
<evidence type="ECO:0000256" key="4">
    <source>
        <dbReference type="ARBA" id="ARBA00022840"/>
    </source>
</evidence>
<evidence type="ECO:0000259" key="7">
    <source>
        <dbReference type="PROSITE" id="PS50011"/>
    </source>
</evidence>
<name>M5S1R8_9BACT</name>
<feature type="binding site" evidence="5">
    <location>
        <position position="122"/>
    </location>
    <ligand>
        <name>ATP</name>
        <dbReference type="ChEBI" id="CHEBI:30616"/>
    </ligand>
</feature>
<dbReference type="InterPro" id="IPR011009">
    <property type="entry name" value="Kinase-like_dom_sf"/>
</dbReference>
<keyword evidence="3 8" id="KW-0418">Kinase</keyword>
<dbReference type="RefSeq" id="WP_008693351.1">
    <property type="nucleotide sequence ID" value="NZ_ANOG01000222.1"/>
</dbReference>
<dbReference type="AlphaFoldDB" id="M5S1R8"/>
<evidence type="ECO:0000256" key="5">
    <source>
        <dbReference type="PROSITE-ProRule" id="PRU10141"/>
    </source>
</evidence>
<organism evidence="8 9">
    <name type="scientific">Rhodopirellula maiorica SM1</name>
    <dbReference type="NCBI Taxonomy" id="1265738"/>
    <lineage>
        <taxon>Bacteria</taxon>
        <taxon>Pseudomonadati</taxon>
        <taxon>Planctomycetota</taxon>
        <taxon>Planctomycetia</taxon>
        <taxon>Pirellulales</taxon>
        <taxon>Pirellulaceae</taxon>
        <taxon>Novipirellula</taxon>
    </lineage>
</organism>
<protein>
    <submittedName>
        <fullName evidence="8">Serine/threonine protein kinase with PASTA sensor(S)</fullName>
    </submittedName>
</protein>
<dbReference type="PROSITE" id="PS00107">
    <property type="entry name" value="PROTEIN_KINASE_ATP"/>
    <property type="match status" value="1"/>
</dbReference>
<accession>M5S1R8</accession>
<feature type="non-terminal residue" evidence="8">
    <location>
        <position position="335"/>
    </location>
</feature>
<feature type="compositionally biased region" description="Basic and acidic residues" evidence="6">
    <location>
        <begin position="246"/>
        <end position="260"/>
    </location>
</feature>
<dbReference type="EMBL" id="ANOG01000222">
    <property type="protein sequence ID" value="EMI21597.1"/>
    <property type="molecule type" value="Genomic_DNA"/>
</dbReference>